<dbReference type="InterPro" id="IPR003945">
    <property type="entry name" value="NU5C-like"/>
</dbReference>
<dbReference type="Proteomes" id="UP000030665">
    <property type="component" value="Unassembled WGS sequence"/>
</dbReference>
<feature type="transmembrane region" description="Helical" evidence="6">
    <location>
        <begin position="264"/>
        <end position="281"/>
    </location>
</feature>
<dbReference type="GO" id="GO:0008137">
    <property type="term" value="F:NADH dehydrogenase (ubiquinone) activity"/>
    <property type="evidence" value="ECO:0007669"/>
    <property type="project" value="InterPro"/>
</dbReference>
<dbReference type="PANTHER" id="PTHR42829:SF2">
    <property type="entry name" value="NADH-UBIQUINONE OXIDOREDUCTASE CHAIN 5"/>
    <property type="match status" value="1"/>
</dbReference>
<evidence type="ECO:0000256" key="3">
    <source>
        <dbReference type="ARBA" id="ARBA00022989"/>
    </source>
</evidence>
<keyword evidence="8" id="KW-1185">Reference proteome</keyword>
<accession>A0A077ZIG1</accession>
<evidence type="ECO:0000256" key="1">
    <source>
        <dbReference type="ARBA" id="ARBA00004141"/>
    </source>
</evidence>
<dbReference type="EMBL" id="HG806924">
    <property type="protein sequence ID" value="CDW60162.1"/>
    <property type="molecule type" value="Genomic_DNA"/>
</dbReference>
<reference evidence="7" key="2">
    <citation type="submission" date="2014-03" db="EMBL/GenBank/DDBJ databases">
        <title>The whipworm genome and dual-species transcriptomics of an intimate host-pathogen interaction.</title>
        <authorList>
            <person name="Foth B.J."/>
            <person name="Tsai I.J."/>
            <person name="Reid A.J."/>
            <person name="Bancroft A.J."/>
            <person name="Nichol S."/>
            <person name="Tracey A."/>
            <person name="Holroyd N."/>
            <person name="Cotton J.A."/>
            <person name="Stanley E.J."/>
            <person name="Zarowiecki M."/>
            <person name="Liu J.Z."/>
            <person name="Huckvale T."/>
            <person name="Cooper P.J."/>
            <person name="Grencis R.K."/>
            <person name="Berriman M."/>
        </authorList>
    </citation>
    <scope>NUCLEOTIDE SEQUENCE [LARGE SCALE GENOMIC DNA]</scope>
</reference>
<gene>
    <name evidence="7" type="ORF">TTRE_0000852001</name>
</gene>
<feature type="transmembrane region" description="Helical" evidence="6">
    <location>
        <begin position="216"/>
        <end position="243"/>
    </location>
</feature>
<dbReference type="AlphaFoldDB" id="A0A077ZIG1"/>
<reference evidence="7" key="1">
    <citation type="submission" date="2014-01" db="EMBL/GenBank/DDBJ databases">
        <authorList>
            <person name="Aslett M."/>
        </authorList>
    </citation>
    <scope>NUCLEOTIDE SEQUENCE</scope>
</reference>
<feature type="transmembrane region" description="Helical" evidence="6">
    <location>
        <begin position="192"/>
        <end position="210"/>
    </location>
</feature>
<evidence type="ECO:0000256" key="2">
    <source>
        <dbReference type="ARBA" id="ARBA00022692"/>
    </source>
</evidence>
<keyword evidence="3 6" id="KW-1133">Transmembrane helix</keyword>
<dbReference type="GO" id="GO:0042773">
    <property type="term" value="P:ATP synthesis coupled electron transport"/>
    <property type="evidence" value="ECO:0007669"/>
    <property type="project" value="InterPro"/>
</dbReference>
<evidence type="ECO:0000256" key="4">
    <source>
        <dbReference type="ARBA" id="ARBA00023136"/>
    </source>
</evidence>
<organism evidence="7 8">
    <name type="scientific">Trichuris trichiura</name>
    <name type="common">Whipworm</name>
    <name type="synonym">Trichocephalus trichiurus</name>
    <dbReference type="NCBI Taxonomy" id="36087"/>
    <lineage>
        <taxon>Eukaryota</taxon>
        <taxon>Metazoa</taxon>
        <taxon>Ecdysozoa</taxon>
        <taxon>Nematoda</taxon>
        <taxon>Enoplea</taxon>
        <taxon>Dorylaimia</taxon>
        <taxon>Trichinellida</taxon>
        <taxon>Trichuridae</taxon>
        <taxon>Trichuris</taxon>
    </lineage>
</organism>
<dbReference type="STRING" id="36087.A0A077ZIG1"/>
<comment type="subcellular location">
    <subcellularLocation>
        <location evidence="1">Membrane</location>
        <topology evidence="1">Multi-pass membrane protein</topology>
    </subcellularLocation>
</comment>
<dbReference type="GO" id="GO:0003954">
    <property type="term" value="F:NADH dehydrogenase activity"/>
    <property type="evidence" value="ECO:0007669"/>
    <property type="project" value="TreeGrafter"/>
</dbReference>
<dbReference type="GO" id="GO:0016020">
    <property type="term" value="C:membrane"/>
    <property type="evidence" value="ECO:0007669"/>
    <property type="project" value="UniProtKB-SubCell"/>
</dbReference>
<sequence>MVIIISVITRLSVILYASLRFFTLEGSISFFTLSTEKFTAELSVCQLSKQITYFRLFLILLSTFIVHFSLFHTTIIPAELHELAETDLLSEEQIIQQPQPSCRTESETFVYSPANANITPYLLILTGIATLAKSAQIPLHTASTPVSSLVYSSTLNLTCYISYSIYVECVRGYLTSPYFRLIAFYEKDLKNILAYSTIYQSALLIFIISTNLKVLILMHIIIHALAIALLFIRIIIFTIFIFGNLESPYLLLRSYNNNTISSKILYILLYINALLLRLALFNG</sequence>
<dbReference type="OrthoDB" id="5842631at2759"/>
<protein>
    <recommendedName>
        <fullName evidence="5">NADH dehydrogenase subunit 5</fullName>
    </recommendedName>
</protein>
<evidence type="ECO:0000256" key="6">
    <source>
        <dbReference type="SAM" id="Phobius"/>
    </source>
</evidence>
<proteinExistence type="predicted"/>
<evidence type="ECO:0000313" key="7">
    <source>
        <dbReference type="EMBL" id="CDW60162.1"/>
    </source>
</evidence>
<evidence type="ECO:0000256" key="5">
    <source>
        <dbReference type="ARBA" id="ARBA00031027"/>
    </source>
</evidence>
<dbReference type="GO" id="GO:0015990">
    <property type="term" value="P:electron transport coupled proton transport"/>
    <property type="evidence" value="ECO:0007669"/>
    <property type="project" value="TreeGrafter"/>
</dbReference>
<keyword evidence="4 6" id="KW-0472">Membrane</keyword>
<evidence type="ECO:0000313" key="8">
    <source>
        <dbReference type="Proteomes" id="UP000030665"/>
    </source>
</evidence>
<dbReference type="PANTHER" id="PTHR42829">
    <property type="entry name" value="NADH-UBIQUINONE OXIDOREDUCTASE CHAIN 5"/>
    <property type="match status" value="1"/>
</dbReference>
<feature type="transmembrane region" description="Helical" evidence="6">
    <location>
        <begin position="53"/>
        <end position="71"/>
    </location>
</feature>
<keyword evidence="2 6" id="KW-0812">Transmembrane</keyword>
<name>A0A077ZIG1_TRITR</name>